<dbReference type="Proteomes" id="UP001310890">
    <property type="component" value="Unassembled WGS sequence"/>
</dbReference>
<keyword evidence="1" id="KW-0479">Metal-binding</keyword>
<keyword evidence="1" id="KW-0408">Iron</keyword>
<dbReference type="InterPro" id="IPR036396">
    <property type="entry name" value="Cyt_P450_sf"/>
</dbReference>
<gene>
    <name evidence="2" type="ORF">LTR62_008473</name>
</gene>
<proteinExistence type="predicted"/>
<protein>
    <recommendedName>
        <fullName evidence="4">Cytochrome P450</fullName>
    </recommendedName>
</protein>
<organism evidence="2 3">
    <name type="scientific">Meristemomyces frigidus</name>
    <dbReference type="NCBI Taxonomy" id="1508187"/>
    <lineage>
        <taxon>Eukaryota</taxon>
        <taxon>Fungi</taxon>
        <taxon>Dikarya</taxon>
        <taxon>Ascomycota</taxon>
        <taxon>Pezizomycotina</taxon>
        <taxon>Dothideomycetes</taxon>
        <taxon>Dothideomycetidae</taxon>
        <taxon>Mycosphaerellales</taxon>
        <taxon>Teratosphaeriaceae</taxon>
        <taxon>Meristemomyces</taxon>
    </lineage>
</organism>
<dbReference type="GO" id="GO:0004497">
    <property type="term" value="F:monooxygenase activity"/>
    <property type="evidence" value="ECO:0007669"/>
    <property type="project" value="InterPro"/>
</dbReference>
<dbReference type="PRINTS" id="PR00463">
    <property type="entry name" value="EP450I"/>
</dbReference>
<evidence type="ECO:0000256" key="1">
    <source>
        <dbReference type="PIRSR" id="PIRSR602401-1"/>
    </source>
</evidence>
<dbReference type="Pfam" id="PF00067">
    <property type="entry name" value="p450"/>
    <property type="match status" value="1"/>
</dbReference>
<dbReference type="PANTHER" id="PTHR24305">
    <property type="entry name" value="CYTOCHROME P450"/>
    <property type="match status" value="1"/>
</dbReference>
<dbReference type="InterPro" id="IPR001128">
    <property type="entry name" value="Cyt_P450"/>
</dbReference>
<feature type="binding site" description="axial binding residue" evidence="1">
    <location>
        <position position="139"/>
    </location>
    <ligand>
        <name>heme</name>
        <dbReference type="ChEBI" id="CHEBI:30413"/>
    </ligand>
    <ligandPart>
        <name>Fe</name>
        <dbReference type="ChEBI" id="CHEBI:18248"/>
    </ligandPart>
</feature>
<comment type="cofactor">
    <cofactor evidence="1">
        <name>heme</name>
        <dbReference type="ChEBI" id="CHEBI:30413"/>
    </cofactor>
</comment>
<dbReference type="GO" id="GO:0016705">
    <property type="term" value="F:oxidoreductase activity, acting on paired donors, with incorporation or reduction of molecular oxygen"/>
    <property type="evidence" value="ECO:0007669"/>
    <property type="project" value="InterPro"/>
</dbReference>
<name>A0AAN7YIJ6_9PEZI</name>
<keyword evidence="1" id="KW-0349">Heme</keyword>
<dbReference type="AlphaFoldDB" id="A0AAN7YIJ6"/>
<evidence type="ECO:0008006" key="4">
    <source>
        <dbReference type="Google" id="ProtNLM"/>
    </source>
</evidence>
<dbReference type="PANTHER" id="PTHR24305:SF227">
    <property type="entry name" value="P450, PUTATIVE (EUROFUNG)-RELATED"/>
    <property type="match status" value="1"/>
</dbReference>
<dbReference type="GO" id="GO:0020037">
    <property type="term" value="F:heme binding"/>
    <property type="evidence" value="ECO:0007669"/>
    <property type="project" value="InterPro"/>
</dbReference>
<sequence length="195" mass="21402">MTWAILALCRHQSVQTKLREEVRTKLPSPASTQSNPLTAELIDSLPYLHAVCSEVLRIYPPAGLTKRVAAKDTTILGQYVPAGTDIIISMRAINHSKELWGANASKFDPERWRGEGKTNNGGASSNYSYMTFLHGPRSCIGQSFAKGEFASLLAVLVGCFEMDLEDPGREVQIVTGLTSRPKGGLNVRLRRVDGW</sequence>
<accession>A0AAN7YIJ6</accession>
<evidence type="ECO:0000313" key="3">
    <source>
        <dbReference type="Proteomes" id="UP001310890"/>
    </source>
</evidence>
<dbReference type="InterPro" id="IPR002401">
    <property type="entry name" value="Cyt_P450_E_grp-I"/>
</dbReference>
<dbReference type="GO" id="GO:0005506">
    <property type="term" value="F:iron ion binding"/>
    <property type="evidence" value="ECO:0007669"/>
    <property type="project" value="InterPro"/>
</dbReference>
<dbReference type="EMBL" id="JAVRRL010000009">
    <property type="protein sequence ID" value="KAK5116147.1"/>
    <property type="molecule type" value="Genomic_DNA"/>
</dbReference>
<dbReference type="PRINTS" id="PR00385">
    <property type="entry name" value="P450"/>
</dbReference>
<dbReference type="Gene3D" id="1.10.630.10">
    <property type="entry name" value="Cytochrome P450"/>
    <property type="match status" value="1"/>
</dbReference>
<dbReference type="SUPFAM" id="SSF48264">
    <property type="entry name" value="Cytochrome P450"/>
    <property type="match status" value="1"/>
</dbReference>
<comment type="caution">
    <text evidence="2">The sequence shown here is derived from an EMBL/GenBank/DDBJ whole genome shotgun (WGS) entry which is preliminary data.</text>
</comment>
<evidence type="ECO:0000313" key="2">
    <source>
        <dbReference type="EMBL" id="KAK5116147.1"/>
    </source>
</evidence>
<dbReference type="InterPro" id="IPR050121">
    <property type="entry name" value="Cytochrome_P450_monoxygenase"/>
</dbReference>
<reference evidence="2" key="1">
    <citation type="submission" date="2023-08" db="EMBL/GenBank/DDBJ databases">
        <title>Black Yeasts Isolated from many extreme environments.</title>
        <authorList>
            <person name="Coleine C."/>
            <person name="Stajich J.E."/>
            <person name="Selbmann L."/>
        </authorList>
    </citation>
    <scope>NUCLEOTIDE SEQUENCE</scope>
    <source>
        <strain evidence="2">CCFEE 5401</strain>
    </source>
</reference>